<dbReference type="RefSeq" id="WP_254032526.1">
    <property type="nucleotide sequence ID" value="NZ_LR882963.1"/>
</dbReference>
<dbReference type="PROSITE" id="PS50005">
    <property type="entry name" value="TPR"/>
    <property type="match status" value="1"/>
</dbReference>
<proteinExistence type="predicted"/>
<dbReference type="Gene3D" id="1.25.40.10">
    <property type="entry name" value="Tetratricopeptide repeat domain"/>
    <property type="match status" value="1"/>
</dbReference>
<dbReference type="SUPFAM" id="SSF48452">
    <property type="entry name" value="TPR-like"/>
    <property type="match status" value="1"/>
</dbReference>
<accession>A0AAD1Q5Y4</accession>
<keyword evidence="2" id="KW-1133">Transmembrane helix</keyword>
<reference evidence="3" key="1">
    <citation type="submission" date="2020-09" db="EMBL/GenBank/DDBJ databases">
        <authorList>
            <person name="Blom J."/>
        </authorList>
    </citation>
    <scope>NUCLEOTIDE SEQUENCE</scope>
    <source>
        <strain evidence="3">No.66</strain>
    </source>
</reference>
<dbReference type="SMART" id="SM00028">
    <property type="entry name" value="TPR"/>
    <property type="match status" value="3"/>
</dbReference>
<gene>
    <name evidence="3" type="ORF">PANO66_03417</name>
</gene>
<evidence type="ECO:0000256" key="1">
    <source>
        <dbReference type="PROSITE-ProRule" id="PRU00339"/>
    </source>
</evidence>
<feature type="repeat" description="TPR" evidence="1">
    <location>
        <begin position="257"/>
        <end position="290"/>
    </location>
</feature>
<dbReference type="AlphaFoldDB" id="A0AAD1Q5Y4"/>
<evidence type="ECO:0000313" key="3">
    <source>
        <dbReference type="EMBL" id="CAD5962953.1"/>
    </source>
</evidence>
<name>A0AAD1Q5Y4_PLAAG</name>
<sequence length="919" mass="107243">MKSILNWINYLSLIIFGVGVVDVFLKAAQSKKDIQQARTLAQRKQLLKAVQIGKKVINQWPSSPTFFEQRFRYMAMGDVLEKFKPQVNTWHSQVKMVQKTLASARKLEDSDQKNPMDITVLSQVIQLYQKCTNLIDDPKLIQSTERCQKEIKCRHQFQSFFATGQEQAKQKQFKQALAYFAQAQELFVTDELQTAIQNCSVQVKQEEQYEVTLKKVRSMAKAGQFKDALAVLDPAQAQFNRSDGQELVIQLSRVIHSKKLFNQGLLAEKSGDFKKADTHYQEALMLLPELTQARMRLSLLSVKIENWNQVIHYLEKVPGQQANYLRGFAYFKQNNLLQADREWQSLTDLKVKDQRLIIQNITQRQRLLAIREIEEYVNNNKLKLAVSSSSNFIKKFGIDPIVKSNLEDHIQPRLESEIWQEKDWLKIAENTESQWIQNCDIKSLHNWVVACYYQAQIYPNKRGDWLIAGATALANFNLDPSLNPKNLSWLQGKSVNYSEVSTRLQSLLSTSIDTLKDDHPQEYLQLHDRFRRDTLALQLIQKFPNFSAKINYLLILPECYERHQRYLKTLQLPTVTNSSVLEVKILVALYSPFGIAVAAAFEGDLERAIKIKPSGISPKTEAERFAQGFLSYSEGYYYLQQNRWKQAVSVLKLVKHEFPDNSEWFNQIDRLCKNQRNIISNIDEQLSFAEFWYELLNSPESRSYLIEHKTEKIRQNLINKTINSAQALQQLKELQKIDAHHPIIIDLINRIEYTIEAEEIDKLWKNGKFEQAVSRAKNSNNNELKFQIGKICLEVFAEGFNQHNLSFEDLYNFSRWAYELLPQESEIKEIYQIGQEFNEIHKLMKQNRYEDAVRRAKSCQYDPVRRYLAEHFIIALMKGAESRQLPHELIMQLARFAYQLCPHEPAFKPIFSQLGIIYY</sequence>
<evidence type="ECO:0000313" key="4">
    <source>
        <dbReference type="Proteomes" id="UP001153761"/>
    </source>
</evidence>
<evidence type="ECO:0000256" key="2">
    <source>
        <dbReference type="SAM" id="Phobius"/>
    </source>
</evidence>
<dbReference type="Proteomes" id="UP001153761">
    <property type="component" value="Chromosome"/>
</dbReference>
<organism evidence="3 4">
    <name type="scientific">Planktothrix agardhii</name>
    <name type="common">Oscillatoria agardhii</name>
    <dbReference type="NCBI Taxonomy" id="1160"/>
    <lineage>
        <taxon>Bacteria</taxon>
        <taxon>Bacillati</taxon>
        <taxon>Cyanobacteriota</taxon>
        <taxon>Cyanophyceae</taxon>
        <taxon>Oscillatoriophycideae</taxon>
        <taxon>Oscillatoriales</taxon>
        <taxon>Microcoleaceae</taxon>
        <taxon>Planktothrix</taxon>
    </lineage>
</organism>
<dbReference type="InterPro" id="IPR011990">
    <property type="entry name" value="TPR-like_helical_dom_sf"/>
</dbReference>
<keyword evidence="1" id="KW-0802">TPR repeat</keyword>
<dbReference type="InterPro" id="IPR019734">
    <property type="entry name" value="TPR_rpt"/>
</dbReference>
<protein>
    <submittedName>
        <fullName evidence="3">Uncharacterized protein</fullName>
    </submittedName>
</protein>
<feature type="transmembrane region" description="Helical" evidence="2">
    <location>
        <begin position="7"/>
        <end position="25"/>
    </location>
</feature>
<dbReference type="EMBL" id="LR882963">
    <property type="protein sequence ID" value="CAD5962953.1"/>
    <property type="molecule type" value="Genomic_DNA"/>
</dbReference>
<keyword evidence="2" id="KW-0472">Membrane</keyword>
<keyword evidence="2" id="KW-0812">Transmembrane</keyword>